<dbReference type="InterPro" id="IPR028082">
    <property type="entry name" value="Peripla_BP_I"/>
</dbReference>
<dbReference type="Pfam" id="PF00532">
    <property type="entry name" value="Peripla_BP_1"/>
    <property type="match status" value="1"/>
</dbReference>
<protein>
    <submittedName>
        <fullName evidence="6">LacI family DNA-binding transcriptional regulator</fullName>
    </submittedName>
</protein>
<evidence type="ECO:0000313" key="7">
    <source>
        <dbReference type="Proteomes" id="UP000662986"/>
    </source>
</evidence>
<proteinExistence type="predicted"/>
<reference evidence="6 7" key="2">
    <citation type="journal article" date="2022" name="Arch. Microbiol.">
        <title>Rhodococcus pseudokoreensis sp. nov. isolated from the rhizosphere of young M26 apple rootstocks.</title>
        <authorList>
            <person name="Kampfer P."/>
            <person name="Glaeser S.P."/>
            <person name="Blom J."/>
            <person name="Wolf J."/>
            <person name="Benning S."/>
            <person name="Schloter M."/>
            <person name="Neumann-Schaal M."/>
        </authorList>
    </citation>
    <scope>NUCLEOTIDE SEQUENCE [LARGE SCALE GENOMIC DNA]</scope>
    <source>
        <strain evidence="6 7">R79</strain>
    </source>
</reference>
<name>A0A974WAT3_9NOCA</name>
<accession>A0A974WAT3</accession>
<dbReference type="Proteomes" id="UP000662986">
    <property type="component" value="Chromosome"/>
</dbReference>
<dbReference type="PANTHER" id="PTHR30146">
    <property type="entry name" value="LACI-RELATED TRANSCRIPTIONAL REPRESSOR"/>
    <property type="match status" value="1"/>
</dbReference>
<dbReference type="CDD" id="cd01392">
    <property type="entry name" value="HTH_LacI"/>
    <property type="match status" value="1"/>
</dbReference>
<sequence>MRTTATRTSAQRPRRVSAADVARAVGVSPATVSYVMNGRSGVSEETRERILEVAEELGHTSSARANRLRSHQTRVIGLVLTDIANPFYTEIAAGTIDAARARGYEVFLAHTQEDPATLRSVVDAMIARHVDGVVFTVLHPDDGDVIRSLRSAHIPLIQLSRRIERIEADFVGIDDRAAAAEMMEHVLEHGYRDIVTIVGPRVSSASAAREDGFTRTAESHGIRSIASHHISTYLSEQGGYAAVEELLARKALPRVIVCGSDAIALGAISALRAHSITVPDDVAVTGFDGLFPGASPLVELTTVNQPRREMAEQALELLTRRIDGAGGSFQSVLRAHELRIGTTCGCPRREHTAAPAAAERAP</sequence>
<evidence type="ECO:0000256" key="4">
    <source>
        <dbReference type="ARBA" id="ARBA00023163"/>
    </source>
</evidence>
<dbReference type="EMBL" id="CP070619">
    <property type="protein sequence ID" value="QSE93922.1"/>
    <property type="molecule type" value="Genomic_DNA"/>
</dbReference>
<dbReference type="InterPro" id="IPR010982">
    <property type="entry name" value="Lambda_DNA-bd_dom_sf"/>
</dbReference>
<reference evidence="6 7" key="1">
    <citation type="journal article" date="2021" name="Microbiol. Resour. Announc.">
        <title>Complete Genome Sequences of Two Rhodococcus sp. Strains with Large and Linear Chromosomes, Isolated from Apple Rhizosphere.</title>
        <authorList>
            <person name="Benning S."/>
            <person name="Brugnone N."/>
            <person name="Siani R."/>
            <person name="Kublik S."/>
            <person name="Schloter M."/>
            <person name="Rad V."/>
        </authorList>
    </citation>
    <scope>NUCLEOTIDE SEQUENCE [LARGE SCALE GENOMIC DNA]</scope>
    <source>
        <strain evidence="6 7">R79</strain>
    </source>
</reference>
<dbReference type="RefSeq" id="WP_206010398.1">
    <property type="nucleotide sequence ID" value="NZ_CP070619.1"/>
</dbReference>
<dbReference type="PANTHER" id="PTHR30146:SF148">
    <property type="entry name" value="HTH-TYPE TRANSCRIPTIONAL REPRESSOR PURR-RELATED"/>
    <property type="match status" value="1"/>
</dbReference>
<dbReference type="InterPro" id="IPR001761">
    <property type="entry name" value="Peripla_BP/Lac1_sug-bd_dom"/>
</dbReference>
<dbReference type="PROSITE" id="PS50932">
    <property type="entry name" value="HTH_LACI_2"/>
    <property type="match status" value="1"/>
</dbReference>
<keyword evidence="7" id="KW-1185">Reference proteome</keyword>
<dbReference type="GO" id="GO:0003677">
    <property type="term" value="F:DNA binding"/>
    <property type="evidence" value="ECO:0007669"/>
    <property type="project" value="UniProtKB-KW"/>
</dbReference>
<organism evidence="6 7">
    <name type="scientific">Rhodococcus pseudokoreensis</name>
    <dbReference type="NCBI Taxonomy" id="2811421"/>
    <lineage>
        <taxon>Bacteria</taxon>
        <taxon>Bacillati</taxon>
        <taxon>Actinomycetota</taxon>
        <taxon>Actinomycetes</taxon>
        <taxon>Mycobacteriales</taxon>
        <taxon>Nocardiaceae</taxon>
        <taxon>Rhodococcus</taxon>
    </lineage>
</organism>
<keyword evidence="2" id="KW-0805">Transcription regulation</keyword>
<feature type="domain" description="HTH lacI-type" evidence="5">
    <location>
        <begin position="16"/>
        <end position="70"/>
    </location>
</feature>
<keyword evidence="1" id="KW-0678">Repressor</keyword>
<evidence type="ECO:0000259" key="5">
    <source>
        <dbReference type="PROSITE" id="PS50932"/>
    </source>
</evidence>
<keyword evidence="4" id="KW-0804">Transcription</keyword>
<dbReference type="CDD" id="cd06267">
    <property type="entry name" value="PBP1_LacI_sugar_binding-like"/>
    <property type="match status" value="1"/>
</dbReference>
<dbReference type="SUPFAM" id="SSF53822">
    <property type="entry name" value="Periplasmic binding protein-like I"/>
    <property type="match status" value="1"/>
</dbReference>
<dbReference type="Gene3D" id="1.10.260.40">
    <property type="entry name" value="lambda repressor-like DNA-binding domains"/>
    <property type="match status" value="1"/>
</dbReference>
<keyword evidence="3 6" id="KW-0238">DNA-binding</keyword>
<dbReference type="InterPro" id="IPR000843">
    <property type="entry name" value="HTH_LacI"/>
</dbReference>
<dbReference type="Gene3D" id="3.40.50.2300">
    <property type="match status" value="2"/>
</dbReference>
<evidence type="ECO:0000256" key="3">
    <source>
        <dbReference type="ARBA" id="ARBA00023125"/>
    </source>
</evidence>
<evidence type="ECO:0000256" key="1">
    <source>
        <dbReference type="ARBA" id="ARBA00022491"/>
    </source>
</evidence>
<dbReference type="SUPFAM" id="SSF47413">
    <property type="entry name" value="lambda repressor-like DNA-binding domains"/>
    <property type="match status" value="1"/>
</dbReference>
<evidence type="ECO:0000313" key="6">
    <source>
        <dbReference type="EMBL" id="QSE93922.1"/>
    </source>
</evidence>
<gene>
    <name evidence="6" type="ORF">JWS13_37655</name>
</gene>
<dbReference type="Pfam" id="PF00356">
    <property type="entry name" value="LacI"/>
    <property type="match status" value="1"/>
</dbReference>
<dbReference type="SMART" id="SM00354">
    <property type="entry name" value="HTH_LACI"/>
    <property type="match status" value="1"/>
</dbReference>
<evidence type="ECO:0000256" key="2">
    <source>
        <dbReference type="ARBA" id="ARBA00023015"/>
    </source>
</evidence>